<feature type="chain" id="PRO_5046637098" evidence="1">
    <location>
        <begin position="24"/>
        <end position="384"/>
    </location>
</feature>
<reference evidence="3" key="1">
    <citation type="journal article" date="2019" name="Int. J. Syst. Evol. Microbiol.">
        <title>The Global Catalogue of Microorganisms (GCM) 10K type strain sequencing project: providing services to taxonomists for standard genome sequencing and annotation.</title>
        <authorList>
            <consortium name="The Broad Institute Genomics Platform"/>
            <consortium name="The Broad Institute Genome Sequencing Center for Infectious Disease"/>
            <person name="Wu L."/>
            <person name="Ma J."/>
        </authorList>
    </citation>
    <scope>NUCLEOTIDE SEQUENCE [LARGE SCALE GENOMIC DNA]</scope>
    <source>
        <strain evidence="3">KCTC 42498</strain>
    </source>
</reference>
<feature type="signal peptide" evidence="1">
    <location>
        <begin position="1"/>
        <end position="23"/>
    </location>
</feature>
<dbReference type="RefSeq" id="WP_377511280.1">
    <property type="nucleotide sequence ID" value="NZ_JBHULU010000022.1"/>
</dbReference>
<organism evidence="2 3">
    <name type="scientific">Pontibacter locisalis</name>
    <dbReference type="NCBI Taxonomy" id="1719035"/>
    <lineage>
        <taxon>Bacteria</taxon>
        <taxon>Pseudomonadati</taxon>
        <taxon>Bacteroidota</taxon>
        <taxon>Cytophagia</taxon>
        <taxon>Cytophagales</taxon>
        <taxon>Hymenobacteraceae</taxon>
        <taxon>Pontibacter</taxon>
    </lineage>
</organism>
<gene>
    <name evidence="2" type="ORF">ACFSRY_18075</name>
</gene>
<dbReference type="Pfam" id="PF11376">
    <property type="entry name" value="DUF3179"/>
    <property type="match status" value="1"/>
</dbReference>
<comment type="caution">
    <text evidence="2">The sequence shown here is derived from an EMBL/GenBank/DDBJ whole genome shotgun (WGS) entry which is preliminary data.</text>
</comment>
<evidence type="ECO:0000313" key="2">
    <source>
        <dbReference type="EMBL" id="MFD2515785.1"/>
    </source>
</evidence>
<dbReference type="EMBL" id="JBHULU010000022">
    <property type="protein sequence ID" value="MFD2515785.1"/>
    <property type="molecule type" value="Genomic_DNA"/>
</dbReference>
<name>A0ABW5ISY8_9BACT</name>
<protein>
    <submittedName>
        <fullName evidence="2">DUF3179 domain-containing protein</fullName>
    </submittedName>
</protein>
<dbReference type="Proteomes" id="UP001597544">
    <property type="component" value="Unassembled WGS sequence"/>
</dbReference>
<keyword evidence="3" id="KW-1185">Reference proteome</keyword>
<proteinExistence type="predicted"/>
<accession>A0ABW5ISY8</accession>
<sequence>MIRYTFLLLVLLLVAGPSQKGFAQLKNPRNIPYHWKTDTTNRTVKLSEFTVAVPKGAFPVLNTPTFIGAEKGRQAYFRHEPVISLAIDGQARAYPLNVLTVHEIANDTLAGIPILVTYCPLCNASVVYDRRLNHKGQERLLTFGVSGMLRHSDMVMYDLQTETWWQQLMGHALVGKLAGAELKVIPSLVISVEEFFQRYPNGQILSPQTGLAGGYGQNPYIGYDDLKGSPYDAFIDKAKEDKRLPPMERVVDVESKGNRKIYPFSVIEKKGVINDTFHNKHIVIFYKSGTVSVLDERDISKSRNVGSATLFNAVLDGKKLTFLKKGDQFTDQETGSTWDITGRSIAGPMKGKQLRVEPHSNHLAFAWLAFYPESEIYKENEKGK</sequence>
<keyword evidence="1" id="KW-0732">Signal</keyword>
<evidence type="ECO:0000313" key="3">
    <source>
        <dbReference type="Proteomes" id="UP001597544"/>
    </source>
</evidence>
<dbReference type="InterPro" id="IPR021516">
    <property type="entry name" value="DUF3179"/>
</dbReference>
<evidence type="ECO:0000256" key="1">
    <source>
        <dbReference type="SAM" id="SignalP"/>
    </source>
</evidence>